<keyword evidence="3 6" id="KW-0106">Calcium</keyword>
<dbReference type="GO" id="GO:0005886">
    <property type="term" value="C:plasma membrane"/>
    <property type="evidence" value="ECO:0007669"/>
    <property type="project" value="TreeGrafter"/>
</dbReference>
<dbReference type="PANTHER" id="PTHR10502:SF233">
    <property type="entry name" value="ANNEXIN B9"/>
    <property type="match status" value="1"/>
</dbReference>
<dbReference type="FunFam" id="1.10.220.10:FF:000001">
    <property type="entry name" value="Annexin"/>
    <property type="match status" value="1"/>
</dbReference>
<evidence type="ECO:0000256" key="1">
    <source>
        <dbReference type="ARBA" id="ARBA00007831"/>
    </source>
</evidence>
<dbReference type="FunFam" id="1.10.220.10:FF:000002">
    <property type="entry name" value="Annexin"/>
    <property type="match status" value="1"/>
</dbReference>
<evidence type="ECO:0000256" key="3">
    <source>
        <dbReference type="ARBA" id="ARBA00022837"/>
    </source>
</evidence>
<dbReference type="GO" id="GO:0001786">
    <property type="term" value="F:phosphatidylserine binding"/>
    <property type="evidence" value="ECO:0007669"/>
    <property type="project" value="TreeGrafter"/>
</dbReference>
<comment type="similarity">
    <text evidence="1 6">Belongs to the annexin family.</text>
</comment>
<dbReference type="PRINTS" id="PR00196">
    <property type="entry name" value="ANNEXIN"/>
</dbReference>
<reference evidence="7" key="1">
    <citation type="submission" date="2021-05" db="EMBL/GenBank/DDBJ databases">
        <authorList>
            <person name="Alioto T."/>
            <person name="Alioto T."/>
            <person name="Gomez Garrido J."/>
        </authorList>
    </citation>
    <scope>NUCLEOTIDE SEQUENCE</scope>
</reference>
<dbReference type="FunFam" id="1.10.220.10:FF:000010">
    <property type="entry name" value="Annexin"/>
    <property type="match status" value="1"/>
</dbReference>
<dbReference type="SMART" id="SM00335">
    <property type="entry name" value="ANX"/>
    <property type="match status" value="4"/>
</dbReference>
<comment type="domain">
    <text evidence="6">A pair of annexin repeats may form one binding site for calcium and phospholipid.</text>
</comment>
<dbReference type="GO" id="GO:0005544">
    <property type="term" value="F:calcium-dependent phospholipid binding"/>
    <property type="evidence" value="ECO:0007669"/>
    <property type="project" value="UniProtKB-KW"/>
</dbReference>
<dbReference type="FunFam" id="1.10.220.10:FF:000004">
    <property type="entry name" value="Annexin"/>
    <property type="match status" value="1"/>
</dbReference>
<evidence type="ECO:0000256" key="2">
    <source>
        <dbReference type="ARBA" id="ARBA00022737"/>
    </source>
</evidence>
<dbReference type="AlphaFoldDB" id="A0A8D8W140"/>
<name>A0A8D8W140_9HEMI</name>
<dbReference type="GO" id="GO:0005634">
    <property type="term" value="C:nucleus"/>
    <property type="evidence" value="ECO:0007669"/>
    <property type="project" value="TreeGrafter"/>
</dbReference>
<dbReference type="EMBL" id="HBUF01125894">
    <property type="protein sequence ID" value="CAG6643166.1"/>
    <property type="molecule type" value="Transcribed_RNA"/>
</dbReference>
<dbReference type="Gene3D" id="1.10.220.10">
    <property type="entry name" value="Annexin"/>
    <property type="match status" value="4"/>
</dbReference>
<dbReference type="InterPro" id="IPR037104">
    <property type="entry name" value="Annexin_sf"/>
</dbReference>
<dbReference type="GO" id="GO:0032509">
    <property type="term" value="P:endosome transport via multivesicular body sorting pathway"/>
    <property type="evidence" value="ECO:0007669"/>
    <property type="project" value="TreeGrafter"/>
</dbReference>
<dbReference type="PANTHER" id="PTHR10502">
    <property type="entry name" value="ANNEXIN"/>
    <property type="match status" value="1"/>
</dbReference>
<evidence type="ECO:0000313" key="7">
    <source>
        <dbReference type="EMBL" id="CAG6643168.1"/>
    </source>
</evidence>
<dbReference type="InterPro" id="IPR018252">
    <property type="entry name" value="Annexin_repeat_CS"/>
</dbReference>
<dbReference type="GO" id="GO:0005737">
    <property type="term" value="C:cytoplasm"/>
    <property type="evidence" value="ECO:0007669"/>
    <property type="project" value="TreeGrafter"/>
</dbReference>
<keyword evidence="4 6" id="KW-0041">Annexin</keyword>
<keyword evidence="2 6" id="KW-0677">Repeat</keyword>
<dbReference type="GO" id="GO:0005509">
    <property type="term" value="F:calcium ion binding"/>
    <property type="evidence" value="ECO:0007669"/>
    <property type="project" value="InterPro"/>
</dbReference>
<dbReference type="InterPro" id="IPR001464">
    <property type="entry name" value="Annexin"/>
</dbReference>
<dbReference type="GO" id="GO:0012506">
    <property type="term" value="C:vesicle membrane"/>
    <property type="evidence" value="ECO:0007669"/>
    <property type="project" value="TreeGrafter"/>
</dbReference>
<dbReference type="PROSITE" id="PS51897">
    <property type="entry name" value="ANNEXIN_2"/>
    <property type="match status" value="4"/>
</dbReference>
<evidence type="ECO:0000256" key="4">
    <source>
        <dbReference type="ARBA" id="ARBA00023216"/>
    </source>
</evidence>
<dbReference type="InterPro" id="IPR018502">
    <property type="entry name" value="Annexin_repeat"/>
</dbReference>
<dbReference type="EMBL" id="HBUF01125895">
    <property type="protein sequence ID" value="CAG6643168.1"/>
    <property type="molecule type" value="Transcribed_RNA"/>
</dbReference>
<dbReference type="SUPFAM" id="SSF47874">
    <property type="entry name" value="Annexin"/>
    <property type="match status" value="1"/>
</dbReference>
<accession>A0A8D8W140</accession>
<keyword evidence="5 6" id="KW-0111">Calcium/phospholipid-binding</keyword>
<dbReference type="Pfam" id="PF00191">
    <property type="entry name" value="Annexin"/>
    <property type="match status" value="4"/>
</dbReference>
<organism evidence="7">
    <name type="scientific">Cacopsylla melanoneura</name>
    <dbReference type="NCBI Taxonomy" id="428564"/>
    <lineage>
        <taxon>Eukaryota</taxon>
        <taxon>Metazoa</taxon>
        <taxon>Ecdysozoa</taxon>
        <taxon>Arthropoda</taxon>
        <taxon>Hexapoda</taxon>
        <taxon>Insecta</taxon>
        <taxon>Pterygota</taxon>
        <taxon>Neoptera</taxon>
        <taxon>Paraneoptera</taxon>
        <taxon>Hemiptera</taxon>
        <taxon>Sternorrhyncha</taxon>
        <taxon>Psylloidea</taxon>
        <taxon>Psyllidae</taxon>
        <taxon>Psyllinae</taxon>
        <taxon>Cacopsylla</taxon>
    </lineage>
</organism>
<protein>
    <recommendedName>
        <fullName evidence="6">Annexin</fullName>
    </recommendedName>
</protein>
<sequence>MTSSYYPTKQCTPTVFPAANFNAKGDAEALRAAMKGLGTDEKAIIDILAKRSIVQRMEITDAFKTLYGKDLIRELKSELSGNFEDAVVALMTPLPDLYAKELHKAISGIGTDEKALVEILTTLSNFGIRTITQVYETAYKASLEKDIKGDTSGHFKRLLVSLSQANRDESVEVDPQVARADAQALLDAGVKKWGTDESTFNSILVTRSYQQLRRTFKEYEDLAGHDIEDAIKNEMSGGVRDGFLSIVQCVKDKSSYLARRLKDAMAGIGTDDKTLIRIIVTRSEIDLGDIKQSFLKLYGKTLEEYVKDDCSGDYKRLLLALVA</sequence>
<evidence type="ECO:0000256" key="6">
    <source>
        <dbReference type="RuleBase" id="RU003540"/>
    </source>
</evidence>
<proteinExistence type="inferred from homology"/>
<evidence type="ECO:0000256" key="5">
    <source>
        <dbReference type="ARBA" id="ARBA00023302"/>
    </source>
</evidence>
<dbReference type="PROSITE" id="PS00223">
    <property type="entry name" value="ANNEXIN_1"/>
    <property type="match status" value="2"/>
</dbReference>